<feature type="compositionally biased region" description="Polar residues" evidence="10">
    <location>
        <begin position="542"/>
        <end position="552"/>
    </location>
</feature>
<keyword evidence="8" id="KW-0137">Centromere</keyword>
<evidence type="ECO:0008006" key="15">
    <source>
        <dbReference type="Google" id="ProtNLM"/>
    </source>
</evidence>
<feature type="region of interest" description="Disordered" evidence="10">
    <location>
        <begin position="432"/>
        <end position="670"/>
    </location>
</feature>
<feature type="compositionally biased region" description="Basic and acidic residues" evidence="10">
    <location>
        <begin position="491"/>
        <end position="504"/>
    </location>
</feature>
<evidence type="ECO:0000256" key="9">
    <source>
        <dbReference type="SAM" id="Coils"/>
    </source>
</evidence>
<keyword evidence="7" id="KW-0131">Cell cycle</keyword>
<comment type="caution">
    <text evidence="13">The sequence shown here is derived from an EMBL/GenBank/DDBJ whole genome shotgun (WGS) entry which is preliminary data.</text>
</comment>
<dbReference type="Proteomes" id="UP000622797">
    <property type="component" value="Unassembled WGS sequence"/>
</dbReference>
<feature type="compositionally biased region" description="Basic residues" evidence="10">
    <location>
        <begin position="107"/>
        <end position="118"/>
    </location>
</feature>
<keyword evidence="14" id="KW-1185">Reference proteome</keyword>
<evidence type="ECO:0000313" key="13">
    <source>
        <dbReference type="EMBL" id="KAF4966650.1"/>
    </source>
</evidence>
<evidence type="ECO:0000256" key="10">
    <source>
        <dbReference type="SAM" id="MobiDB-lite"/>
    </source>
</evidence>
<dbReference type="GO" id="GO:0000779">
    <property type="term" value="C:condensed chromosome, centromeric region"/>
    <property type="evidence" value="ECO:0007669"/>
    <property type="project" value="UniProtKB-ARBA"/>
</dbReference>
<evidence type="ECO:0000256" key="3">
    <source>
        <dbReference type="ARBA" id="ARBA00022454"/>
    </source>
</evidence>
<dbReference type="OrthoDB" id="5394106at2759"/>
<dbReference type="GO" id="GO:0005634">
    <property type="term" value="C:nucleus"/>
    <property type="evidence" value="ECO:0007669"/>
    <property type="project" value="InterPro"/>
</dbReference>
<feature type="domain" description="Shugoshin C-terminal" evidence="11">
    <location>
        <begin position="476"/>
        <end position="498"/>
    </location>
</feature>
<feature type="compositionally biased region" description="Polar residues" evidence="10">
    <location>
        <begin position="305"/>
        <end position="320"/>
    </location>
</feature>
<evidence type="ECO:0000256" key="2">
    <source>
        <dbReference type="ARBA" id="ARBA00010845"/>
    </source>
</evidence>
<evidence type="ECO:0000313" key="14">
    <source>
        <dbReference type="Proteomes" id="UP000622797"/>
    </source>
</evidence>
<organism evidence="13 14">
    <name type="scientific">Fusarium sarcochroum</name>
    <dbReference type="NCBI Taxonomy" id="1208366"/>
    <lineage>
        <taxon>Eukaryota</taxon>
        <taxon>Fungi</taxon>
        <taxon>Dikarya</taxon>
        <taxon>Ascomycota</taxon>
        <taxon>Pezizomycotina</taxon>
        <taxon>Sordariomycetes</taxon>
        <taxon>Hypocreomycetidae</taxon>
        <taxon>Hypocreales</taxon>
        <taxon>Nectriaceae</taxon>
        <taxon>Fusarium</taxon>
        <taxon>Fusarium lateritium species complex</taxon>
    </lineage>
</organism>
<feature type="domain" description="Shugoshin N-terminal coiled-coil" evidence="12">
    <location>
        <begin position="17"/>
        <end position="61"/>
    </location>
</feature>
<proteinExistence type="inferred from homology"/>
<comment type="subcellular location">
    <subcellularLocation>
        <location evidence="1">Chromosome</location>
        <location evidence="1">Centromere</location>
    </subcellularLocation>
</comment>
<evidence type="ECO:0000256" key="7">
    <source>
        <dbReference type="ARBA" id="ARBA00023306"/>
    </source>
</evidence>
<name>A0A8H4X9X9_9HYPO</name>
<evidence type="ECO:0000256" key="4">
    <source>
        <dbReference type="ARBA" id="ARBA00022618"/>
    </source>
</evidence>
<feature type="compositionally biased region" description="Polar residues" evidence="10">
    <location>
        <begin position="362"/>
        <end position="380"/>
    </location>
</feature>
<dbReference type="AlphaFoldDB" id="A0A8H4X9X9"/>
<dbReference type="InterPro" id="IPR011516">
    <property type="entry name" value="Shugoshin_N"/>
</dbReference>
<keyword evidence="3" id="KW-0158">Chromosome</keyword>
<keyword evidence="4" id="KW-0132">Cell division</keyword>
<feature type="coiled-coil region" evidence="9">
    <location>
        <begin position="14"/>
        <end position="73"/>
    </location>
</feature>
<dbReference type="GO" id="GO:0045132">
    <property type="term" value="P:meiotic chromosome segregation"/>
    <property type="evidence" value="ECO:0007669"/>
    <property type="project" value="InterPro"/>
</dbReference>
<dbReference type="Pfam" id="PF07557">
    <property type="entry name" value="Shugoshin_C"/>
    <property type="match status" value="1"/>
</dbReference>
<dbReference type="InterPro" id="IPR011515">
    <property type="entry name" value="Shugoshin_C"/>
</dbReference>
<keyword evidence="5" id="KW-0159">Chromosome partition</keyword>
<feature type="compositionally biased region" description="Polar residues" evidence="10">
    <location>
        <begin position="122"/>
        <end position="132"/>
    </location>
</feature>
<protein>
    <recommendedName>
        <fullName evidence="15">Shugoshin</fullName>
    </recommendedName>
</protein>
<evidence type="ECO:0000259" key="11">
    <source>
        <dbReference type="Pfam" id="PF07557"/>
    </source>
</evidence>
<feature type="compositionally biased region" description="Polar residues" evidence="10">
    <location>
        <begin position="516"/>
        <end position="525"/>
    </location>
</feature>
<comment type="similarity">
    <text evidence="2">Belongs to the shugoshin family.</text>
</comment>
<feature type="region of interest" description="Disordered" evidence="10">
    <location>
        <begin position="175"/>
        <end position="384"/>
    </location>
</feature>
<reference evidence="13" key="1">
    <citation type="journal article" date="2020" name="BMC Genomics">
        <title>Correction to: Identification and distribution of gene clusters required for synthesis of sphingolipid metabolism inhibitors in diverse species of the filamentous fungus Fusarium.</title>
        <authorList>
            <person name="Kim H.S."/>
            <person name="Lohmar J.M."/>
            <person name="Busman M."/>
            <person name="Brown D.W."/>
            <person name="Naumann T.A."/>
            <person name="Divon H.H."/>
            <person name="Lysoe E."/>
            <person name="Uhlig S."/>
            <person name="Proctor R.H."/>
        </authorList>
    </citation>
    <scope>NUCLEOTIDE SEQUENCE</scope>
    <source>
        <strain evidence="13">NRRL 20472</strain>
    </source>
</reference>
<gene>
    <name evidence="13" type="ORF">FSARC_5699</name>
</gene>
<dbReference type="EMBL" id="JABEXW010000279">
    <property type="protein sequence ID" value="KAF4966650.1"/>
    <property type="molecule type" value="Genomic_DNA"/>
</dbReference>
<feature type="compositionally biased region" description="Basic and acidic residues" evidence="10">
    <location>
        <begin position="321"/>
        <end position="350"/>
    </location>
</feature>
<evidence type="ECO:0000256" key="8">
    <source>
        <dbReference type="ARBA" id="ARBA00023328"/>
    </source>
</evidence>
<feature type="compositionally biased region" description="Basic and acidic residues" evidence="10">
    <location>
        <begin position="528"/>
        <end position="540"/>
    </location>
</feature>
<evidence type="ECO:0000256" key="1">
    <source>
        <dbReference type="ARBA" id="ARBA00004584"/>
    </source>
</evidence>
<keyword evidence="6 9" id="KW-0175">Coiled coil</keyword>
<accession>A0A8H4X9X9</accession>
<reference evidence="13" key="2">
    <citation type="submission" date="2020-05" db="EMBL/GenBank/DDBJ databases">
        <authorList>
            <person name="Kim H.-S."/>
            <person name="Proctor R.H."/>
            <person name="Brown D.W."/>
        </authorList>
    </citation>
    <scope>NUCLEOTIDE SEQUENCE</scope>
    <source>
        <strain evidence="13">NRRL 20472</strain>
    </source>
</reference>
<evidence type="ECO:0000259" key="12">
    <source>
        <dbReference type="Pfam" id="PF07558"/>
    </source>
</evidence>
<evidence type="ECO:0000256" key="5">
    <source>
        <dbReference type="ARBA" id="ARBA00022829"/>
    </source>
</evidence>
<evidence type="ECO:0000256" key="6">
    <source>
        <dbReference type="ARBA" id="ARBA00023054"/>
    </source>
</evidence>
<feature type="compositionally biased region" description="Polar residues" evidence="10">
    <location>
        <begin position="231"/>
        <end position="241"/>
    </location>
</feature>
<dbReference type="Pfam" id="PF07558">
    <property type="entry name" value="Shugoshin_N"/>
    <property type="match status" value="1"/>
</dbReference>
<feature type="region of interest" description="Disordered" evidence="10">
    <location>
        <begin position="101"/>
        <end position="135"/>
    </location>
</feature>
<sequence length="670" mass="73231">MARLNEPPVSTDSLETLRKKLLRQNRDLAKSNNIRALRIRELENDCACMLSENLELRGRILELEKELEDNDSRRIADHALAIKEKLESQLTEWGTLLAGLGLEPPMKRHSPRPRKSTKPRLSFSSARPSPSQRRLRDIAREIEELGHISETKSYPRQSMNPEQILALRSRADTDDITDASQSPELGPPPVSQFIEEDPVKVDSPTRSRPAPTPAPVQESPKTKLAPPEALTSPQTTKTLPRSPSPEKKKTEQVTKPLESELIETKPLATKSIETKAQESAVEAPAPQPVKIGSKRKLAARDDMVTNRSQRVSNENENPRSATEKPSIREKAGGRTLKELASMRKDTRDKVNGTGPRKPLAVKSTNDDMTSPKKSSKQVSTDEVAAAKADLVKAKASQERPKSRSKSLVPITIETVLDPEPAAPAVVDVEVPCGLGTPFTDPALLSLSSPDTAASKDTGRGGTPPPGDVNASREPPRPSRRNRTAVSYAEPNLRDKMRRPTKEMLDAVTGEGKYTRRSSVADQSAPDTAKVKRESGTEESWKNLPSANGTNAENEPGSIPASPLAGKGSPSEMSKTLAIRSGRRTSMMIQEIVANSEDFKEDTGSDTTGLSEVDVYEFTPSSPQPEEQAPAEIKKKTAGRRPSRRVSSAVHNEEGLGVKEPASSRRRSMML</sequence>
<dbReference type="GO" id="GO:0051301">
    <property type="term" value="P:cell division"/>
    <property type="evidence" value="ECO:0007669"/>
    <property type="project" value="UniProtKB-KW"/>
</dbReference>